<feature type="signal peptide" evidence="1">
    <location>
        <begin position="1"/>
        <end position="21"/>
    </location>
</feature>
<protein>
    <recommendedName>
        <fullName evidence="4">Invasion associated locus B (IalB) protein</fullName>
    </recommendedName>
</protein>
<dbReference type="InterPro" id="IPR010642">
    <property type="entry name" value="Invasion_prot_B"/>
</dbReference>
<dbReference type="EMBL" id="FOAN01000001">
    <property type="protein sequence ID" value="SEK54937.1"/>
    <property type="molecule type" value="Genomic_DNA"/>
</dbReference>
<keyword evidence="1" id="KW-0732">Signal</keyword>
<sequence length="166" mass="17809">MIRLAPLAALSLLSATASAFAAPAQPLGQFKQWNAAAYDNANGKRCYIVSSPSAETPATLRHGDVFFFVQTAPNAQARTESSFQTGYDFAKDSTVTVTIGDETFRMLTSGNNAWLQRLEREGELLAAMKAGDEMVLAARSARGNETSYTFSLDGVTAASRLLERCG</sequence>
<organism evidence="2 3">
    <name type="scientific">Bosea lupini</name>
    <dbReference type="NCBI Taxonomy" id="1036779"/>
    <lineage>
        <taxon>Bacteria</taxon>
        <taxon>Pseudomonadati</taxon>
        <taxon>Pseudomonadota</taxon>
        <taxon>Alphaproteobacteria</taxon>
        <taxon>Hyphomicrobiales</taxon>
        <taxon>Boseaceae</taxon>
        <taxon>Bosea</taxon>
    </lineage>
</organism>
<dbReference type="STRING" id="1036779.SAMN04515666_101797"/>
<reference evidence="3" key="1">
    <citation type="submission" date="2016-10" db="EMBL/GenBank/DDBJ databases">
        <authorList>
            <person name="Varghese N."/>
            <person name="Submissions S."/>
        </authorList>
    </citation>
    <scope>NUCLEOTIDE SEQUENCE [LARGE SCALE GENOMIC DNA]</scope>
    <source>
        <strain evidence="3">LMG 26383,CCUG 61248,R- 45681</strain>
    </source>
</reference>
<name>A0A1H7HZ87_9HYPH</name>
<gene>
    <name evidence="2" type="ORF">SAMN04515666_101797</name>
</gene>
<accession>A0A1H7HZ87</accession>
<dbReference type="RefSeq" id="WP_091829918.1">
    <property type="nucleotide sequence ID" value="NZ_FOAN01000001.1"/>
</dbReference>
<feature type="chain" id="PRO_5011765966" description="Invasion associated locus B (IalB) protein" evidence="1">
    <location>
        <begin position="22"/>
        <end position="166"/>
    </location>
</feature>
<dbReference type="OrthoDB" id="9806572at2"/>
<evidence type="ECO:0000256" key="1">
    <source>
        <dbReference type="SAM" id="SignalP"/>
    </source>
</evidence>
<evidence type="ECO:0000313" key="2">
    <source>
        <dbReference type="EMBL" id="SEK54937.1"/>
    </source>
</evidence>
<evidence type="ECO:0008006" key="4">
    <source>
        <dbReference type="Google" id="ProtNLM"/>
    </source>
</evidence>
<keyword evidence="3" id="KW-1185">Reference proteome</keyword>
<evidence type="ECO:0000313" key="3">
    <source>
        <dbReference type="Proteomes" id="UP000199664"/>
    </source>
</evidence>
<proteinExistence type="predicted"/>
<dbReference type="Gene3D" id="2.60.40.1880">
    <property type="entry name" value="Invasion associated locus B (IalB) protein"/>
    <property type="match status" value="1"/>
</dbReference>
<dbReference type="Proteomes" id="UP000199664">
    <property type="component" value="Unassembled WGS sequence"/>
</dbReference>
<dbReference type="AlphaFoldDB" id="A0A1H7HZ87"/>
<dbReference type="Pfam" id="PF06776">
    <property type="entry name" value="IalB"/>
    <property type="match status" value="1"/>
</dbReference>
<dbReference type="InterPro" id="IPR038696">
    <property type="entry name" value="IalB_sf"/>
</dbReference>